<dbReference type="Gene3D" id="6.20.330.10">
    <property type="match status" value="1"/>
</dbReference>
<name>A0A2G0PET4_9GAMM</name>
<organism evidence="9 10">
    <name type="scientific">Xenorhabdus mauleonii</name>
    <dbReference type="NCBI Taxonomy" id="351675"/>
    <lineage>
        <taxon>Bacteria</taxon>
        <taxon>Pseudomonadati</taxon>
        <taxon>Pseudomonadota</taxon>
        <taxon>Gammaproteobacteria</taxon>
        <taxon>Enterobacterales</taxon>
        <taxon>Morganellaceae</taxon>
        <taxon>Xenorhabdus</taxon>
    </lineage>
</organism>
<sequence length="666" mass="73777">MNESIETIFSVYLHDFQLTFTNELIRIPQLDPITGDDMRTLWNFIAALFKWCWKLLNFVRELISNIIFILLILVIAAGVVIYQQQIKSDENYRGALYVNLAGIVVDQTTAKNPLEQFSKNLISPASNNDQETSLFDVVDSIRRAQNDPKITGMVLKLSDFVGSDQPSLKYIGKAINEFKATGKRVFAIGETYSQSQYLLASYADEIYLSPQGMVDIHGFSTNHLYYKSLLDTLKVSTHIFRIGTYKSAVEPMLRNNMSEAAREADSLWLNEIWDSYLNTVAANRKIPANQVFPGATNFIEKLRKAGGDFALYAYQNKLVDHIASRSEVENKMKAKFGWNAEQKHFNYIDLYDYIAQKSTHDSATQDGNIAVIIAEGAILDGKQLPGAVGSDSTVEQLREARQNPNIKAIVLRVNSPGGSTSASEAIRSELLAIRNDIENNGKNAKPIVVSMGGMSASGGYWISTPANYIIADPDTLTGSIGIFGVVQTFEKGLDYLGVNTDGISTTPLADISVTKGINQTFSDLMQLSIENGYSKFIGLVAKSRNKSLEEVDHIAQGRVWSGLDAKKHGLVDQLGDFDDAVKKAAELAGIKDASLNWMQPELSFTEKMMLSMTSSAQALLPNMLQSALPAPFSQMAQDMKKQAVFYNNMNDPKNIYSFCLSCSDIR</sequence>
<dbReference type="CDD" id="cd07023">
    <property type="entry name" value="S49_Sppa_N_C"/>
    <property type="match status" value="1"/>
</dbReference>
<dbReference type="PANTHER" id="PTHR33209">
    <property type="entry name" value="PROTEASE 4"/>
    <property type="match status" value="1"/>
</dbReference>
<dbReference type="EMBL" id="NITY01000002">
    <property type="protein sequence ID" value="PHM45488.1"/>
    <property type="molecule type" value="Genomic_DNA"/>
</dbReference>
<dbReference type="InterPro" id="IPR004634">
    <property type="entry name" value="Pept_S49_pIV"/>
</dbReference>
<evidence type="ECO:0000256" key="4">
    <source>
        <dbReference type="ARBA" id="ARBA00022801"/>
    </source>
</evidence>
<evidence type="ECO:0000313" key="10">
    <source>
        <dbReference type="Proteomes" id="UP000224607"/>
    </source>
</evidence>
<dbReference type="InterPro" id="IPR047272">
    <property type="entry name" value="S49_SppA_C"/>
</dbReference>
<dbReference type="InterPro" id="IPR004635">
    <property type="entry name" value="Pept_S49_SppA"/>
</dbReference>
<keyword evidence="5" id="KW-0720">Serine protease</keyword>
<comment type="similarity">
    <text evidence="2">Belongs to the peptidase S49 family.</text>
</comment>
<dbReference type="Pfam" id="PF01343">
    <property type="entry name" value="Peptidase_S49"/>
    <property type="match status" value="2"/>
</dbReference>
<feature type="domain" description="Peptidase S49" evidence="8">
    <location>
        <begin position="178"/>
        <end position="334"/>
    </location>
</feature>
<proteinExistence type="inferred from homology"/>
<keyword evidence="3" id="KW-0645">Protease</keyword>
<dbReference type="NCBIfam" id="NF008195">
    <property type="entry name" value="PRK10949.1"/>
    <property type="match status" value="1"/>
</dbReference>
<dbReference type="InterPro" id="IPR029045">
    <property type="entry name" value="ClpP/crotonase-like_dom_sf"/>
</dbReference>
<dbReference type="PIRSF" id="PIRSF001217">
    <property type="entry name" value="Protease_4_SppA"/>
    <property type="match status" value="1"/>
</dbReference>
<dbReference type="InterPro" id="IPR047217">
    <property type="entry name" value="S49_SppA_67K_type_N"/>
</dbReference>
<feature type="transmembrane region" description="Helical" evidence="7">
    <location>
        <begin position="62"/>
        <end position="82"/>
    </location>
</feature>
<reference evidence="9 10" key="1">
    <citation type="journal article" date="2017" name="Nat. Microbiol.">
        <title>Natural product diversity associated with the nematode symbionts Photorhabdus and Xenorhabdus.</title>
        <authorList>
            <person name="Tobias N.J."/>
            <person name="Wolff H."/>
            <person name="Djahanschiri B."/>
            <person name="Grundmann F."/>
            <person name="Kronenwerth M."/>
            <person name="Shi Y.M."/>
            <person name="Simonyi S."/>
            <person name="Grun P."/>
            <person name="Shapiro-Ilan D."/>
            <person name="Pidot S.J."/>
            <person name="Stinear T.P."/>
            <person name="Ebersberger I."/>
            <person name="Bode H.B."/>
        </authorList>
    </citation>
    <scope>NUCLEOTIDE SEQUENCE [LARGE SCALE GENOMIC DNA]</scope>
    <source>
        <strain evidence="9 10">DSM 17908</strain>
    </source>
</reference>
<evidence type="ECO:0000256" key="2">
    <source>
        <dbReference type="ARBA" id="ARBA00008683"/>
    </source>
</evidence>
<protein>
    <submittedName>
        <fullName evidence="9">Signal peptide peptidase SppA</fullName>
    </submittedName>
</protein>
<keyword evidence="7" id="KW-1133">Transmembrane helix</keyword>
<keyword evidence="6 7" id="KW-0472">Membrane</keyword>
<evidence type="ECO:0000256" key="3">
    <source>
        <dbReference type="ARBA" id="ARBA00022670"/>
    </source>
</evidence>
<dbReference type="PANTHER" id="PTHR33209:SF1">
    <property type="entry name" value="PEPTIDASE S49 DOMAIN-CONTAINING PROTEIN"/>
    <property type="match status" value="1"/>
</dbReference>
<dbReference type="Gene3D" id="3.90.226.10">
    <property type="entry name" value="2-enoyl-CoA Hydratase, Chain A, domain 1"/>
    <property type="match status" value="3"/>
</dbReference>
<evidence type="ECO:0000256" key="6">
    <source>
        <dbReference type="ARBA" id="ARBA00023136"/>
    </source>
</evidence>
<comment type="subcellular location">
    <subcellularLocation>
        <location evidence="1">Membrane</location>
    </subcellularLocation>
</comment>
<keyword evidence="7" id="KW-0812">Transmembrane</keyword>
<evidence type="ECO:0000313" key="9">
    <source>
        <dbReference type="EMBL" id="PHM45488.1"/>
    </source>
</evidence>
<gene>
    <name evidence="9" type="ORF">Xmau_01140</name>
</gene>
<keyword evidence="10" id="KW-1185">Reference proteome</keyword>
<dbReference type="NCBIfam" id="TIGR00706">
    <property type="entry name" value="SppA_dom"/>
    <property type="match status" value="1"/>
</dbReference>
<dbReference type="InterPro" id="IPR002142">
    <property type="entry name" value="Peptidase_S49"/>
</dbReference>
<dbReference type="Proteomes" id="UP000224607">
    <property type="component" value="Unassembled WGS sequence"/>
</dbReference>
<dbReference type="CDD" id="cd07018">
    <property type="entry name" value="S49_SppA_67K_type"/>
    <property type="match status" value="1"/>
</dbReference>
<comment type="caution">
    <text evidence="9">The sequence shown here is derived from an EMBL/GenBank/DDBJ whole genome shotgun (WGS) entry which is preliminary data.</text>
</comment>
<keyword evidence="4" id="KW-0378">Hydrolase</keyword>
<evidence type="ECO:0000256" key="7">
    <source>
        <dbReference type="SAM" id="Phobius"/>
    </source>
</evidence>
<evidence type="ECO:0000259" key="8">
    <source>
        <dbReference type="Pfam" id="PF01343"/>
    </source>
</evidence>
<accession>A0A2G0PET4</accession>
<feature type="domain" description="Peptidase S49" evidence="8">
    <location>
        <begin position="442"/>
        <end position="590"/>
    </location>
</feature>
<evidence type="ECO:0000256" key="5">
    <source>
        <dbReference type="ARBA" id="ARBA00022825"/>
    </source>
</evidence>
<dbReference type="SUPFAM" id="SSF52096">
    <property type="entry name" value="ClpP/crotonase"/>
    <property type="match status" value="2"/>
</dbReference>
<dbReference type="NCBIfam" id="TIGR00705">
    <property type="entry name" value="SppA_67K"/>
    <property type="match status" value="1"/>
</dbReference>
<evidence type="ECO:0000256" key="1">
    <source>
        <dbReference type="ARBA" id="ARBA00004370"/>
    </source>
</evidence>